<sequence>MLRKIPKKQVWICFLMLLQRICDDVFHELFEARTKEHDCARENRPWSRPLRQVRERRMA</sequence>
<dbReference type="AlphaFoldDB" id="A0A0B5ESQ3"/>
<evidence type="ECO:0000313" key="1">
    <source>
        <dbReference type="EMBL" id="AJE84734.1"/>
    </source>
</evidence>
<gene>
    <name evidence="1" type="ORF">SLNWT_4358</name>
</gene>
<protein>
    <submittedName>
        <fullName evidence="1">Uncharacterized protein</fullName>
    </submittedName>
</protein>
<dbReference type="EMBL" id="CP010519">
    <property type="protein sequence ID" value="AJE84734.1"/>
    <property type="molecule type" value="Genomic_DNA"/>
</dbReference>
<reference evidence="1 2" key="1">
    <citation type="submission" date="2015-01" db="EMBL/GenBank/DDBJ databases">
        <title>Enhanced salinomycin production by adjusting the supply of polyketide extender units in Streptomyce albus DSM 41398.</title>
        <authorList>
            <person name="Lu C."/>
        </authorList>
    </citation>
    <scope>NUCLEOTIDE SEQUENCE [LARGE SCALE GENOMIC DNA]</scope>
    <source>
        <strain evidence="2">ATCC 21838 / DSM 41398 / FERM P-419 / JCM 4703 / NBRC 107858</strain>
    </source>
</reference>
<dbReference type="Proteomes" id="UP000031523">
    <property type="component" value="Chromosome"/>
</dbReference>
<name>A0A0B5ESQ3_STRA4</name>
<keyword evidence="2" id="KW-1185">Reference proteome</keyword>
<organism evidence="1 2">
    <name type="scientific">Streptomyces albus (strain ATCC 21838 / DSM 41398 / FERM P-419 / JCM 4703 / NBRC 107858)</name>
    <dbReference type="NCBI Taxonomy" id="1081613"/>
    <lineage>
        <taxon>Bacteria</taxon>
        <taxon>Bacillati</taxon>
        <taxon>Actinomycetota</taxon>
        <taxon>Actinomycetes</taxon>
        <taxon>Kitasatosporales</taxon>
        <taxon>Streptomycetaceae</taxon>
        <taxon>Streptomyces</taxon>
    </lineage>
</organism>
<dbReference type="KEGG" id="sals:SLNWT_4358"/>
<accession>A0A0B5ESQ3</accession>
<evidence type="ECO:0000313" key="2">
    <source>
        <dbReference type="Proteomes" id="UP000031523"/>
    </source>
</evidence>
<proteinExistence type="predicted"/>